<organism evidence="2 3">
    <name type="scientific">Candidatus Giovannonibacteria bacterium RIFCSPLOWO2_01_FULL_45_34</name>
    <dbReference type="NCBI Taxonomy" id="1798351"/>
    <lineage>
        <taxon>Bacteria</taxon>
        <taxon>Candidatus Giovannoniibacteriota</taxon>
    </lineage>
</organism>
<keyword evidence="1" id="KW-0812">Transmembrane</keyword>
<keyword evidence="1" id="KW-1133">Transmembrane helix</keyword>
<reference evidence="2 3" key="1">
    <citation type="journal article" date="2016" name="Nat. Commun.">
        <title>Thousands of microbial genomes shed light on interconnected biogeochemical processes in an aquifer system.</title>
        <authorList>
            <person name="Anantharaman K."/>
            <person name="Brown C.T."/>
            <person name="Hug L.A."/>
            <person name="Sharon I."/>
            <person name="Castelle C.J."/>
            <person name="Probst A.J."/>
            <person name="Thomas B.C."/>
            <person name="Singh A."/>
            <person name="Wilkins M.J."/>
            <person name="Karaoz U."/>
            <person name="Brodie E.L."/>
            <person name="Williams K.H."/>
            <person name="Hubbard S.S."/>
            <person name="Banfield J.F."/>
        </authorList>
    </citation>
    <scope>NUCLEOTIDE SEQUENCE [LARGE SCALE GENOMIC DNA]</scope>
</reference>
<protein>
    <submittedName>
        <fullName evidence="2">Uncharacterized protein</fullName>
    </submittedName>
</protein>
<proteinExistence type="predicted"/>
<evidence type="ECO:0000313" key="3">
    <source>
        <dbReference type="Proteomes" id="UP000178114"/>
    </source>
</evidence>
<keyword evidence="1" id="KW-0472">Membrane</keyword>
<dbReference type="EMBL" id="MFID01000020">
    <property type="protein sequence ID" value="OGF80995.1"/>
    <property type="molecule type" value="Genomic_DNA"/>
</dbReference>
<comment type="caution">
    <text evidence="2">The sequence shown here is derived from an EMBL/GenBank/DDBJ whole genome shotgun (WGS) entry which is preliminary data.</text>
</comment>
<dbReference type="Proteomes" id="UP000178114">
    <property type="component" value="Unassembled WGS sequence"/>
</dbReference>
<sequence>MEEHKKHHEECDCRDHGGMCCGWGRHGKHSLLKWALLLFILIGAFWIGVKVGELKSLLRSEFGYGSSYYTNSMMQGFNGGYGYPMMNWRAKTTLPAAQ</sequence>
<dbReference type="STRING" id="1798351.A2930_00035"/>
<gene>
    <name evidence="2" type="ORF">A2930_00035</name>
</gene>
<dbReference type="AlphaFoldDB" id="A0A1F5WZB2"/>
<evidence type="ECO:0000256" key="1">
    <source>
        <dbReference type="SAM" id="Phobius"/>
    </source>
</evidence>
<name>A0A1F5WZB2_9BACT</name>
<accession>A0A1F5WZB2</accession>
<evidence type="ECO:0000313" key="2">
    <source>
        <dbReference type="EMBL" id="OGF80995.1"/>
    </source>
</evidence>
<feature type="transmembrane region" description="Helical" evidence="1">
    <location>
        <begin position="31"/>
        <end position="49"/>
    </location>
</feature>